<evidence type="ECO:0000313" key="2">
    <source>
        <dbReference type="Proteomes" id="UP000814140"/>
    </source>
</evidence>
<name>A0ACB8SID7_9AGAM</name>
<protein>
    <submittedName>
        <fullName evidence="1">Terpenoid synthase</fullName>
    </submittedName>
</protein>
<keyword evidence="2" id="KW-1185">Reference proteome</keyword>
<evidence type="ECO:0000313" key="1">
    <source>
        <dbReference type="EMBL" id="KAI0056032.1"/>
    </source>
</evidence>
<comment type="caution">
    <text evidence="1">The sequence shown here is derived from an EMBL/GenBank/DDBJ whole genome shotgun (WGS) entry which is preliminary data.</text>
</comment>
<proteinExistence type="predicted"/>
<reference evidence="1" key="1">
    <citation type="submission" date="2021-03" db="EMBL/GenBank/DDBJ databases">
        <authorList>
            <consortium name="DOE Joint Genome Institute"/>
            <person name="Ahrendt S."/>
            <person name="Looney B.P."/>
            <person name="Miyauchi S."/>
            <person name="Morin E."/>
            <person name="Drula E."/>
            <person name="Courty P.E."/>
            <person name="Chicoki N."/>
            <person name="Fauchery L."/>
            <person name="Kohler A."/>
            <person name="Kuo A."/>
            <person name="Labutti K."/>
            <person name="Pangilinan J."/>
            <person name="Lipzen A."/>
            <person name="Riley R."/>
            <person name="Andreopoulos W."/>
            <person name="He G."/>
            <person name="Johnson J."/>
            <person name="Barry K.W."/>
            <person name="Grigoriev I.V."/>
            <person name="Nagy L."/>
            <person name="Hibbett D."/>
            <person name="Henrissat B."/>
            <person name="Matheny P.B."/>
            <person name="Labbe J."/>
            <person name="Martin F."/>
        </authorList>
    </citation>
    <scope>NUCLEOTIDE SEQUENCE</scope>
    <source>
        <strain evidence="1">HHB10654</strain>
    </source>
</reference>
<dbReference type="EMBL" id="MU277273">
    <property type="protein sequence ID" value="KAI0056032.1"/>
    <property type="molecule type" value="Genomic_DNA"/>
</dbReference>
<organism evidence="1 2">
    <name type="scientific">Artomyces pyxidatus</name>
    <dbReference type="NCBI Taxonomy" id="48021"/>
    <lineage>
        <taxon>Eukaryota</taxon>
        <taxon>Fungi</taxon>
        <taxon>Dikarya</taxon>
        <taxon>Basidiomycota</taxon>
        <taxon>Agaricomycotina</taxon>
        <taxon>Agaricomycetes</taxon>
        <taxon>Russulales</taxon>
        <taxon>Auriscalpiaceae</taxon>
        <taxon>Artomyces</taxon>
    </lineage>
</organism>
<sequence length="351" mass="40814">MLTQTQFRLPDILAGWPWPRVINPYHDEVKAECEKWFRSFNALGPKSQDTFDRCDFCLLASLSCPQLDRQSLRTACEDLIVSFLFDEFTDRCHSGQTRVYAEIAMDALHNPHKTRPAGESILGEIFRQFWERGIRTMSTIVQERFIKEYKGYTDAVIIEGIDRDTFSIRSIEEYLKLRRYTVGIWPCFIALQFGMKGLPDEVMFHPKVVNLSELIVDAVLLDNDLLSYNREQATGEGFHNIVTVVMAELKVDLDGALAWLEKRRAQIAADVIAEWDTLPEWDEDVREDAKMYLQGVVGWVRSSYTWHFESQRYFGKHGREIQDYRMVTLLPKTRDRAPRANGPDTLEDLKE</sequence>
<reference evidence="1" key="2">
    <citation type="journal article" date="2022" name="New Phytol.">
        <title>Evolutionary transition to the ectomycorrhizal habit in the genomes of a hyperdiverse lineage of mushroom-forming fungi.</title>
        <authorList>
            <person name="Looney B."/>
            <person name="Miyauchi S."/>
            <person name="Morin E."/>
            <person name="Drula E."/>
            <person name="Courty P.E."/>
            <person name="Kohler A."/>
            <person name="Kuo A."/>
            <person name="LaButti K."/>
            <person name="Pangilinan J."/>
            <person name="Lipzen A."/>
            <person name="Riley R."/>
            <person name="Andreopoulos W."/>
            <person name="He G."/>
            <person name="Johnson J."/>
            <person name="Nolan M."/>
            <person name="Tritt A."/>
            <person name="Barry K.W."/>
            <person name="Grigoriev I.V."/>
            <person name="Nagy L.G."/>
            <person name="Hibbett D."/>
            <person name="Henrissat B."/>
            <person name="Matheny P.B."/>
            <person name="Labbe J."/>
            <person name="Martin F.M."/>
        </authorList>
    </citation>
    <scope>NUCLEOTIDE SEQUENCE</scope>
    <source>
        <strain evidence="1">HHB10654</strain>
    </source>
</reference>
<dbReference type="Proteomes" id="UP000814140">
    <property type="component" value="Unassembled WGS sequence"/>
</dbReference>
<gene>
    <name evidence="1" type="ORF">BV25DRAFT_1665490</name>
</gene>
<accession>A0ACB8SID7</accession>